<protein>
    <recommendedName>
        <fullName evidence="3">Heme-binding protein</fullName>
    </recommendedName>
</protein>
<dbReference type="Pfam" id="PF03928">
    <property type="entry name" value="HbpS-like"/>
    <property type="match status" value="1"/>
</dbReference>
<dbReference type="EMBL" id="UZWD01000004">
    <property type="protein sequence ID" value="VDS03011.1"/>
    <property type="molecule type" value="Genomic_DNA"/>
</dbReference>
<dbReference type="RefSeq" id="WP_126148625.1">
    <property type="nucleotide sequence ID" value="NZ_JBHTMH010000002.1"/>
</dbReference>
<dbReference type="Proteomes" id="UP000268844">
    <property type="component" value="Unassembled WGS sequence"/>
</dbReference>
<gene>
    <name evidence="1" type="ORF">DEVEQU_00131</name>
</gene>
<dbReference type="AlphaFoldDB" id="A0A3S4CAV0"/>
<dbReference type="SUPFAM" id="SSF143744">
    <property type="entry name" value="GlcG-like"/>
    <property type="match status" value="1"/>
</dbReference>
<name>A0A3S4CAV0_9HYPH</name>
<evidence type="ECO:0008006" key="3">
    <source>
        <dbReference type="Google" id="ProtNLM"/>
    </source>
</evidence>
<dbReference type="OrthoDB" id="9815788at2"/>
<dbReference type="Gene3D" id="3.30.450.150">
    <property type="entry name" value="Haem-degrading domain"/>
    <property type="match status" value="1"/>
</dbReference>
<dbReference type="PANTHER" id="PTHR34309:SF1">
    <property type="entry name" value="PROTEIN GLCG"/>
    <property type="match status" value="1"/>
</dbReference>
<dbReference type="InterPro" id="IPR052517">
    <property type="entry name" value="GlcG_carb_metab_protein"/>
</dbReference>
<dbReference type="InterPro" id="IPR005624">
    <property type="entry name" value="PduO/GlcC-like"/>
</dbReference>
<reference evidence="1 2" key="1">
    <citation type="submission" date="2018-12" db="EMBL/GenBank/DDBJ databases">
        <authorList>
            <person name="Criscuolo A."/>
        </authorList>
    </citation>
    <scope>NUCLEOTIDE SEQUENCE [LARGE SCALE GENOMIC DNA]</scope>
    <source>
        <strain evidence="1">ACIP1116281</strain>
    </source>
</reference>
<organism evidence="1 2">
    <name type="scientific">Devosia equisanguinis</name>
    <dbReference type="NCBI Taxonomy" id="2490941"/>
    <lineage>
        <taxon>Bacteria</taxon>
        <taxon>Pseudomonadati</taxon>
        <taxon>Pseudomonadota</taxon>
        <taxon>Alphaproteobacteria</taxon>
        <taxon>Hyphomicrobiales</taxon>
        <taxon>Devosiaceae</taxon>
        <taxon>Devosia</taxon>
    </lineage>
</organism>
<evidence type="ECO:0000313" key="2">
    <source>
        <dbReference type="Proteomes" id="UP000268844"/>
    </source>
</evidence>
<dbReference type="PANTHER" id="PTHR34309">
    <property type="entry name" value="SLR1406 PROTEIN"/>
    <property type="match status" value="1"/>
</dbReference>
<dbReference type="InterPro" id="IPR038084">
    <property type="entry name" value="PduO/GlcC-like_sf"/>
</dbReference>
<proteinExistence type="predicted"/>
<evidence type="ECO:0000313" key="1">
    <source>
        <dbReference type="EMBL" id="VDS03011.1"/>
    </source>
</evidence>
<accession>A0A3S4CAV0</accession>
<keyword evidence="2" id="KW-1185">Reference proteome</keyword>
<sequence>MLNMLSIGLEEAETIIAAASTAASAMNVPQNIAVVDAAGHLVAFRRMDGAKFSSIDIALAKAYTAAGARKATGDILPATLPGQPGFGLQSLNGGRLTTLGGGVPLEVDGQVVGAIGVSSGSVDQDRQVAEAGARAFRPIGG</sequence>